<dbReference type="Proteomes" id="UP000016540">
    <property type="component" value="Unassembled WGS sequence"/>
</dbReference>
<dbReference type="OrthoDB" id="7301451at2"/>
<dbReference type="EMBL" id="ASAD01000009">
    <property type="protein sequence ID" value="EON92925.1"/>
    <property type="molecule type" value="Genomic_DNA"/>
</dbReference>
<evidence type="ECO:0000313" key="1">
    <source>
        <dbReference type="EMBL" id="EON92925.1"/>
    </source>
</evidence>
<dbReference type="RefSeq" id="WP_012137234.1">
    <property type="nucleotide sequence ID" value="NZ_KE007317.1"/>
</dbReference>
<organism evidence="1 2">
    <name type="scientific">Marinobacter lipolyticus SM19</name>
    <dbReference type="NCBI Taxonomy" id="1318628"/>
    <lineage>
        <taxon>Bacteria</taxon>
        <taxon>Pseudomonadati</taxon>
        <taxon>Pseudomonadota</taxon>
        <taxon>Gammaproteobacteria</taxon>
        <taxon>Pseudomonadales</taxon>
        <taxon>Marinobacteraceae</taxon>
        <taxon>Marinobacter</taxon>
    </lineage>
</organism>
<accession>R8B2V4</accession>
<comment type="caution">
    <text evidence="1">The sequence shown here is derived from an EMBL/GenBank/DDBJ whole genome shotgun (WGS) entry which is preliminary data.</text>
</comment>
<reference evidence="1 2" key="1">
    <citation type="journal article" date="2013" name="Genome Announc.">
        <title>Draft Genome Sequence of the Moderately Halophilic Bacterium Marinobacter lipolyticus Strain SM19.</title>
        <authorList>
            <person name="Papke R.T."/>
            <person name="de la Haba R.R."/>
            <person name="Infante-Dominguez C."/>
            <person name="Perez D."/>
            <person name="Sanchez-Porro C."/>
            <person name="Lapierre P."/>
            <person name="Ventosa A."/>
        </authorList>
    </citation>
    <scope>NUCLEOTIDE SEQUENCE [LARGE SCALE GENOMIC DNA]</scope>
    <source>
        <strain evidence="1 2">SM19</strain>
    </source>
</reference>
<name>R8B2V4_9GAMM</name>
<dbReference type="AlphaFoldDB" id="R8B2V4"/>
<gene>
    <name evidence="1" type="ORF">MARLIPOL_06164</name>
</gene>
<proteinExistence type="predicted"/>
<keyword evidence="2" id="KW-1185">Reference proteome</keyword>
<evidence type="ECO:0008006" key="3">
    <source>
        <dbReference type="Google" id="ProtNLM"/>
    </source>
</evidence>
<dbReference type="InterPro" id="IPR025506">
    <property type="entry name" value="Abi_alpha"/>
</dbReference>
<evidence type="ECO:0000313" key="2">
    <source>
        <dbReference type="Proteomes" id="UP000016540"/>
    </source>
</evidence>
<protein>
    <recommendedName>
        <fullName evidence="3">DUF4393 domain-containing protein</fullName>
    </recommendedName>
</protein>
<dbReference type="eggNOG" id="ENOG50334JC">
    <property type="taxonomic scope" value="Bacteria"/>
</dbReference>
<dbReference type="Pfam" id="PF14337">
    <property type="entry name" value="Abi_alpha"/>
    <property type="match status" value="1"/>
</dbReference>
<sequence>MSEEAKAVQEVAKSSGKAIDAGCEMARFIGRIIGGPLEQAAGIWEDRLKYARSINQLKLRDKFEEHLAKRGLSEPTRAVPMSFAVPLLQAATLEENDYLQDMWAAMLINAGDERVDVQFRRAFVSILEDMTSLDVKILKTIGDAQSLETQVRVFGGGFYVGYLPEEAAPMDDFEPNRPYPSKEVALSVSNLLRLNLLRNVDNPDGIPNNLEVDLTYLGEEFLRICSSEI</sequence>
<dbReference type="HOGENOM" id="CLU_094510_0_0_6"/>